<name>A0A4W3JMP2_CALMI</name>
<feature type="transmembrane region" description="Helical" evidence="9">
    <location>
        <begin position="226"/>
        <end position="248"/>
    </location>
</feature>
<protein>
    <recommendedName>
        <fullName evidence="7">UNC93-like protein MFSD11</fullName>
    </recommendedName>
    <alternativeName>
        <fullName evidence="8">Major facilitator superfamily domain-containing protein 11</fullName>
    </alternativeName>
</protein>
<comment type="subcellular location">
    <subcellularLocation>
        <location evidence="1">Membrane</location>
        <topology evidence="1">Multi-pass membrane protein</topology>
    </subcellularLocation>
</comment>
<keyword evidence="4 9" id="KW-1133">Transmembrane helix</keyword>
<feature type="transmembrane region" description="Helical" evidence="9">
    <location>
        <begin position="21"/>
        <end position="40"/>
    </location>
</feature>
<dbReference type="AlphaFoldDB" id="A0A4W3JMP2"/>
<evidence type="ECO:0000256" key="9">
    <source>
        <dbReference type="SAM" id="Phobius"/>
    </source>
</evidence>
<dbReference type="PANTHER" id="PTHR23294">
    <property type="entry name" value="ET TRANSLATION PRODUCT-RELATED"/>
    <property type="match status" value="1"/>
</dbReference>
<dbReference type="InterPro" id="IPR010291">
    <property type="entry name" value="Ion_channel_UNC-93"/>
</dbReference>
<dbReference type="Gene3D" id="1.20.1250.20">
    <property type="entry name" value="MFS general substrate transporter like domains"/>
    <property type="match status" value="2"/>
</dbReference>
<sequence length="397" mass="43454">MQTVIKSLNHTRFKGSGYNSLAIIYGVFSASNLLAPSIVAVIGPQLSMIFSGFIYSAYVAVFIEPYTWSFYLASVIIGIAAAVLWTAQGNCLTINSDENTIGRNSGIFWALLQFSLLFGNLYIYFAWKGEKHISDHDRRTVFIALTVISLVGSLLLFLIRKPNSAVLLCTDEPMSDEDTENILFSIQLFFTKEMLLLSVCIAYTGDGVYGTSLGAMNQFGDEAKSMVGLAGIFIGVGEIIGGGTFGLFNQYHNFGRNPIVLLGLLTHVVAFYLIFLNVPSVAPIVSEEGTNDIAYLFPSKAIAVVCSFLLGFGDSCFNTQVISILGFMYSQESASAFAVFKFVQSICAAIAFGYSNYLLLQWQLLILVLVGFLGTVSFFLVEWKAEAISRGTDYDRI</sequence>
<evidence type="ECO:0000256" key="7">
    <source>
        <dbReference type="ARBA" id="ARBA00040302"/>
    </source>
</evidence>
<evidence type="ECO:0000313" key="10">
    <source>
        <dbReference type="Ensembl" id="ENSCMIP00000043932.1"/>
    </source>
</evidence>
<proteinExistence type="inferred from homology"/>
<comment type="similarity">
    <text evidence="2">Belongs to the unc-93 family.</text>
</comment>
<evidence type="ECO:0000256" key="4">
    <source>
        <dbReference type="ARBA" id="ARBA00022989"/>
    </source>
</evidence>
<keyword evidence="6" id="KW-0325">Glycoprotein</keyword>
<dbReference type="SUPFAM" id="SSF103473">
    <property type="entry name" value="MFS general substrate transporter"/>
    <property type="match status" value="1"/>
</dbReference>
<evidence type="ECO:0000256" key="3">
    <source>
        <dbReference type="ARBA" id="ARBA00022692"/>
    </source>
</evidence>
<dbReference type="GeneTree" id="ENSGT00390000012918"/>
<evidence type="ECO:0000256" key="8">
    <source>
        <dbReference type="ARBA" id="ARBA00041910"/>
    </source>
</evidence>
<keyword evidence="5 9" id="KW-0472">Membrane</keyword>
<keyword evidence="11" id="KW-1185">Reference proteome</keyword>
<feature type="transmembrane region" description="Helical" evidence="9">
    <location>
        <begin position="70"/>
        <end position="87"/>
    </location>
</feature>
<organism evidence="10 11">
    <name type="scientific">Callorhinchus milii</name>
    <name type="common">Ghost shark</name>
    <dbReference type="NCBI Taxonomy" id="7868"/>
    <lineage>
        <taxon>Eukaryota</taxon>
        <taxon>Metazoa</taxon>
        <taxon>Chordata</taxon>
        <taxon>Craniata</taxon>
        <taxon>Vertebrata</taxon>
        <taxon>Chondrichthyes</taxon>
        <taxon>Holocephali</taxon>
        <taxon>Chimaeriformes</taxon>
        <taxon>Callorhinchidae</taxon>
        <taxon>Callorhinchus</taxon>
    </lineage>
</organism>
<dbReference type="Ensembl" id="ENSCMIT00000044561.1">
    <property type="protein sequence ID" value="ENSCMIP00000043932.1"/>
    <property type="gene ID" value="ENSCMIG00000018199.1"/>
</dbReference>
<evidence type="ECO:0000256" key="2">
    <source>
        <dbReference type="ARBA" id="ARBA00009172"/>
    </source>
</evidence>
<feature type="transmembrane region" description="Helical" evidence="9">
    <location>
        <begin position="334"/>
        <end position="354"/>
    </location>
</feature>
<dbReference type="InterPro" id="IPR036259">
    <property type="entry name" value="MFS_trans_sf"/>
</dbReference>
<reference evidence="11" key="3">
    <citation type="journal article" date="2014" name="Nature">
        <title>Elephant shark genome provides unique insights into gnathostome evolution.</title>
        <authorList>
            <consortium name="International Elephant Shark Genome Sequencing Consortium"/>
            <person name="Venkatesh B."/>
            <person name="Lee A.P."/>
            <person name="Ravi V."/>
            <person name="Maurya A.K."/>
            <person name="Lian M.M."/>
            <person name="Swann J.B."/>
            <person name="Ohta Y."/>
            <person name="Flajnik M.F."/>
            <person name="Sutoh Y."/>
            <person name="Kasahara M."/>
            <person name="Hoon S."/>
            <person name="Gangu V."/>
            <person name="Roy S.W."/>
            <person name="Irimia M."/>
            <person name="Korzh V."/>
            <person name="Kondrychyn I."/>
            <person name="Lim Z.W."/>
            <person name="Tay B.H."/>
            <person name="Tohari S."/>
            <person name="Kong K.W."/>
            <person name="Ho S."/>
            <person name="Lorente-Galdos B."/>
            <person name="Quilez J."/>
            <person name="Marques-Bonet T."/>
            <person name="Raney B.J."/>
            <person name="Ingham P.W."/>
            <person name="Tay A."/>
            <person name="Hillier L.W."/>
            <person name="Minx P."/>
            <person name="Boehm T."/>
            <person name="Wilson R.K."/>
            <person name="Brenner S."/>
            <person name="Warren W.C."/>
        </authorList>
    </citation>
    <scope>NUCLEOTIDE SEQUENCE [LARGE SCALE GENOMIC DNA]</scope>
</reference>
<feature type="transmembrane region" description="Helical" evidence="9">
    <location>
        <begin position="107"/>
        <end position="127"/>
    </location>
</feature>
<keyword evidence="3 9" id="KW-0812">Transmembrane</keyword>
<dbReference type="PANTHER" id="PTHR23294:SF0">
    <property type="entry name" value="UNC93-LIKE PROTEIN MFSD11"/>
    <property type="match status" value="1"/>
</dbReference>
<dbReference type="CDD" id="cd17407">
    <property type="entry name" value="MFS_MFSD11"/>
    <property type="match status" value="1"/>
</dbReference>
<feature type="transmembrane region" description="Helical" evidence="9">
    <location>
        <begin position="260"/>
        <end position="281"/>
    </location>
</feature>
<dbReference type="Pfam" id="PF05978">
    <property type="entry name" value="UNC-93"/>
    <property type="match status" value="1"/>
</dbReference>
<evidence type="ECO:0000313" key="11">
    <source>
        <dbReference type="Proteomes" id="UP000314986"/>
    </source>
</evidence>
<accession>A0A4W3JMP2</accession>
<feature type="transmembrane region" description="Helical" evidence="9">
    <location>
        <begin position="293"/>
        <end position="313"/>
    </location>
</feature>
<feature type="transmembrane region" description="Helical" evidence="9">
    <location>
        <begin position="139"/>
        <end position="159"/>
    </location>
</feature>
<reference evidence="10" key="5">
    <citation type="submission" date="2025-09" db="UniProtKB">
        <authorList>
            <consortium name="Ensembl"/>
        </authorList>
    </citation>
    <scope>IDENTIFICATION</scope>
</reference>
<dbReference type="InterPro" id="IPR051617">
    <property type="entry name" value="UNC-93-like_regulator"/>
</dbReference>
<evidence type="ECO:0000256" key="1">
    <source>
        <dbReference type="ARBA" id="ARBA00004141"/>
    </source>
</evidence>
<dbReference type="Proteomes" id="UP000314986">
    <property type="component" value="Unassembled WGS sequence"/>
</dbReference>
<reference evidence="10" key="4">
    <citation type="submission" date="2025-08" db="UniProtKB">
        <authorList>
            <consortium name="Ensembl"/>
        </authorList>
    </citation>
    <scope>IDENTIFICATION</scope>
</reference>
<dbReference type="GO" id="GO:0016020">
    <property type="term" value="C:membrane"/>
    <property type="evidence" value="ECO:0007669"/>
    <property type="project" value="UniProtKB-SubCell"/>
</dbReference>
<evidence type="ECO:0000256" key="5">
    <source>
        <dbReference type="ARBA" id="ARBA00023136"/>
    </source>
</evidence>
<reference evidence="11" key="1">
    <citation type="journal article" date="2006" name="Science">
        <title>Ancient noncoding elements conserved in the human genome.</title>
        <authorList>
            <person name="Venkatesh B."/>
            <person name="Kirkness E.F."/>
            <person name="Loh Y.H."/>
            <person name="Halpern A.L."/>
            <person name="Lee A.P."/>
            <person name="Johnson J."/>
            <person name="Dandona N."/>
            <person name="Viswanathan L.D."/>
            <person name="Tay A."/>
            <person name="Venter J.C."/>
            <person name="Strausberg R.L."/>
            <person name="Brenner S."/>
        </authorList>
    </citation>
    <scope>NUCLEOTIDE SEQUENCE [LARGE SCALE GENOMIC DNA]</scope>
</reference>
<feature type="transmembrane region" description="Helical" evidence="9">
    <location>
        <begin position="360"/>
        <end position="381"/>
    </location>
</feature>
<reference evidence="11" key="2">
    <citation type="journal article" date="2007" name="PLoS Biol.">
        <title>Survey sequencing and comparative analysis of the elephant shark (Callorhinchus milii) genome.</title>
        <authorList>
            <person name="Venkatesh B."/>
            <person name="Kirkness E.F."/>
            <person name="Loh Y.H."/>
            <person name="Halpern A.L."/>
            <person name="Lee A.P."/>
            <person name="Johnson J."/>
            <person name="Dandona N."/>
            <person name="Viswanathan L.D."/>
            <person name="Tay A."/>
            <person name="Venter J.C."/>
            <person name="Strausberg R.L."/>
            <person name="Brenner S."/>
        </authorList>
    </citation>
    <scope>NUCLEOTIDE SEQUENCE [LARGE SCALE GENOMIC DNA]</scope>
</reference>
<evidence type="ECO:0000256" key="6">
    <source>
        <dbReference type="ARBA" id="ARBA00023180"/>
    </source>
</evidence>